<evidence type="ECO:0000313" key="9">
    <source>
        <dbReference type="Proteomes" id="UP001175147"/>
    </source>
</evidence>
<dbReference type="SUPFAM" id="SSF56281">
    <property type="entry name" value="Metallo-hydrolase/oxidoreductase"/>
    <property type="match status" value="1"/>
</dbReference>
<keyword evidence="6" id="KW-0732">Signal</keyword>
<proteinExistence type="predicted"/>
<accession>A0ABT8YXK9</accession>
<dbReference type="InterPro" id="IPR036866">
    <property type="entry name" value="RibonucZ/Hydroxyglut_hydro"/>
</dbReference>
<keyword evidence="2" id="KW-0479">Metal-binding</keyword>
<comment type="cofactor">
    <cofactor evidence="1">
        <name>Zn(2+)</name>
        <dbReference type="ChEBI" id="CHEBI:29105"/>
    </cofactor>
</comment>
<name>A0ABT8YXK9_9SPIR</name>
<evidence type="ECO:0000256" key="1">
    <source>
        <dbReference type="ARBA" id="ARBA00001947"/>
    </source>
</evidence>
<dbReference type="CDD" id="cd16280">
    <property type="entry name" value="metallo-hydrolase-like_MBL-fold"/>
    <property type="match status" value="1"/>
</dbReference>
<dbReference type="SMART" id="SM00849">
    <property type="entry name" value="Lactamase_B"/>
    <property type="match status" value="1"/>
</dbReference>
<evidence type="ECO:0000256" key="5">
    <source>
        <dbReference type="SAM" id="Phobius"/>
    </source>
</evidence>
<evidence type="ECO:0000313" key="8">
    <source>
        <dbReference type="EMBL" id="MDO7020621.1"/>
    </source>
</evidence>
<dbReference type="InterPro" id="IPR001279">
    <property type="entry name" value="Metallo-B-lactamas"/>
</dbReference>
<dbReference type="PANTHER" id="PTHR46233:SF3">
    <property type="entry name" value="HYDROXYACYLGLUTATHIONE HYDROLASE GLOC"/>
    <property type="match status" value="1"/>
</dbReference>
<keyword evidence="5" id="KW-1133">Transmembrane helix</keyword>
<dbReference type="InterPro" id="IPR051453">
    <property type="entry name" value="MBL_Glyoxalase_II"/>
</dbReference>
<dbReference type="PANTHER" id="PTHR46233">
    <property type="entry name" value="HYDROXYACYLGLUTATHIONE HYDROLASE GLOC"/>
    <property type="match status" value="1"/>
</dbReference>
<dbReference type="NCBIfam" id="NF012229">
    <property type="entry name" value="bla_class_B_core"/>
    <property type="match status" value="1"/>
</dbReference>
<evidence type="ECO:0000256" key="4">
    <source>
        <dbReference type="ARBA" id="ARBA00022833"/>
    </source>
</evidence>
<dbReference type="InterPro" id="IPR001018">
    <property type="entry name" value="Beta-lactamase_class-B_CS"/>
</dbReference>
<feature type="signal peptide" evidence="6">
    <location>
        <begin position="1"/>
        <end position="20"/>
    </location>
</feature>
<dbReference type="Pfam" id="PF00753">
    <property type="entry name" value="Lactamase_B"/>
    <property type="match status" value="1"/>
</dbReference>
<dbReference type="RefSeq" id="WP_304384749.1">
    <property type="nucleotide sequence ID" value="NZ_JAUPBL010000017.1"/>
</dbReference>
<keyword evidence="9" id="KW-1185">Reference proteome</keyword>
<reference evidence="8" key="1">
    <citation type="submission" date="2023-07" db="EMBL/GenBank/DDBJ databases">
        <title>Mucosal microbiota of week-old chicken and adult hens.</title>
        <authorList>
            <person name="Volf J."/>
            <person name="Karasova D."/>
            <person name="Crhanova M."/>
            <person name="Faldynova M."/>
            <person name="Prikrylova H."/>
            <person name="Zeman M."/>
            <person name="Babak V."/>
            <person name="Rajova J."/>
            <person name="Rychlik I."/>
        </authorList>
    </citation>
    <scope>NUCLEOTIDE SEQUENCE</scope>
    <source>
        <strain evidence="8">ET902</strain>
    </source>
</reference>
<dbReference type="EMBL" id="JAUPBM010000084">
    <property type="protein sequence ID" value="MDO7020621.1"/>
    <property type="molecule type" value="Genomic_DNA"/>
</dbReference>
<comment type="caution">
    <text evidence="8">The sequence shown here is derived from an EMBL/GenBank/DDBJ whole genome shotgun (WGS) entry which is preliminary data.</text>
</comment>
<keyword evidence="3" id="KW-0378">Hydrolase</keyword>
<evidence type="ECO:0000256" key="3">
    <source>
        <dbReference type="ARBA" id="ARBA00022801"/>
    </source>
</evidence>
<evidence type="ECO:0000256" key="2">
    <source>
        <dbReference type="ARBA" id="ARBA00022723"/>
    </source>
</evidence>
<dbReference type="Proteomes" id="UP001175147">
    <property type="component" value="Unassembled WGS sequence"/>
</dbReference>
<feature type="transmembrane region" description="Helical" evidence="5">
    <location>
        <begin position="44"/>
        <end position="66"/>
    </location>
</feature>
<evidence type="ECO:0000256" key="6">
    <source>
        <dbReference type="SAM" id="SignalP"/>
    </source>
</evidence>
<feature type="domain" description="Metallo-beta-lactamase" evidence="7">
    <location>
        <begin position="51"/>
        <end position="232"/>
    </location>
</feature>
<keyword evidence="4" id="KW-0862">Zinc</keyword>
<sequence length="276" mass="31180">MNLLQKTFFVFLMFFFSLFAAEKTPMDYLNDNTPLKPTKVFDNVYCIGSVSVVAWVINTSDGLILIDSMWDDRDAKLIEEGIKGFGLDPKNLKYIILSHGHGDHYGGAKYLREKYGAKVVLTKTDEDLMYNLNTGANSPRSPKTKVDIYSKDKDVITLGDMSITILETPGHTAGCTSFIFPVKFRGKEYTAVLWGGTGLPKEKELISEYKKSAEYFKKEAKSRNARVSLTAHLFADNGYANLEKVRNLKSGEENPFIMSNEDMEKYLNSLIERAKQ</sequence>
<gene>
    <name evidence="8" type="ORF">Q5M86_07525</name>
</gene>
<feature type="chain" id="PRO_5047374457" evidence="6">
    <location>
        <begin position="21"/>
        <end position="276"/>
    </location>
</feature>
<evidence type="ECO:0000259" key="7">
    <source>
        <dbReference type="SMART" id="SM00849"/>
    </source>
</evidence>
<protein>
    <submittedName>
        <fullName evidence="8">MBL fold metallo-hydrolase</fullName>
    </submittedName>
</protein>
<dbReference type="Gene3D" id="3.60.15.10">
    <property type="entry name" value="Ribonuclease Z/Hydroxyacylglutathione hydrolase-like"/>
    <property type="match status" value="1"/>
</dbReference>
<keyword evidence="5" id="KW-0812">Transmembrane</keyword>
<organism evidence="8 9">
    <name type="scientific">Brachyspira innocens</name>
    <dbReference type="NCBI Taxonomy" id="13264"/>
    <lineage>
        <taxon>Bacteria</taxon>
        <taxon>Pseudomonadati</taxon>
        <taxon>Spirochaetota</taxon>
        <taxon>Spirochaetia</taxon>
        <taxon>Brachyspirales</taxon>
        <taxon>Brachyspiraceae</taxon>
        <taxon>Brachyspira</taxon>
    </lineage>
</organism>
<dbReference type="PROSITE" id="PS00743">
    <property type="entry name" value="BETA_LACTAMASE_B_1"/>
    <property type="match status" value="1"/>
</dbReference>
<keyword evidence="5" id="KW-0472">Membrane</keyword>